<protein>
    <recommendedName>
        <fullName evidence="3">BTB domain-containing protein</fullName>
    </recommendedName>
</protein>
<dbReference type="InterPro" id="IPR011333">
    <property type="entry name" value="SKP1/BTB/POZ_sf"/>
</dbReference>
<evidence type="ECO:0000313" key="2">
    <source>
        <dbReference type="Proteomes" id="UP000077266"/>
    </source>
</evidence>
<name>A0A165LA22_EXIGL</name>
<dbReference type="Proteomes" id="UP000077266">
    <property type="component" value="Unassembled WGS sequence"/>
</dbReference>
<dbReference type="AlphaFoldDB" id="A0A165LA22"/>
<keyword evidence="2" id="KW-1185">Reference proteome</keyword>
<sequence>MSQEPKPLVVHPDFDDAAADVTIISGDDSHTHFRISSSHLSRTSEFFHGMFALPLGGVPPESRIALEEGAVTLEILLKLATGLPGGLRRLLSTDDVERTLAAAEKYGMKGVEEILALYLRAPYMDWEPIRAYALASHYGWEDVATASFERVVRLPLDLTNLPSMDIQHLLRILVTRKERIHNFRQGLLSRERDAPFYAPNANNSGRCQRCSCISTLNDIAIWKKFVVAALMAYDEAPAADTLLANPEVAAESVKLELLFCSSCRRSLFSPASLTESLRKCEMYSVGSMAVI</sequence>
<dbReference type="Gene3D" id="3.30.710.10">
    <property type="entry name" value="Potassium Channel Kv1.1, Chain A"/>
    <property type="match status" value="1"/>
</dbReference>
<evidence type="ECO:0008006" key="3">
    <source>
        <dbReference type="Google" id="ProtNLM"/>
    </source>
</evidence>
<dbReference type="STRING" id="1314781.A0A165LA22"/>
<evidence type="ECO:0000313" key="1">
    <source>
        <dbReference type="EMBL" id="KZV97580.1"/>
    </source>
</evidence>
<accession>A0A165LA22</accession>
<organism evidence="1 2">
    <name type="scientific">Exidia glandulosa HHB12029</name>
    <dbReference type="NCBI Taxonomy" id="1314781"/>
    <lineage>
        <taxon>Eukaryota</taxon>
        <taxon>Fungi</taxon>
        <taxon>Dikarya</taxon>
        <taxon>Basidiomycota</taxon>
        <taxon>Agaricomycotina</taxon>
        <taxon>Agaricomycetes</taxon>
        <taxon>Auriculariales</taxon>
        <taxon>Exidiaceae</taxon>
        <taxon>Exidia</taxon>
    </lineage>
</organism>
<dbReference type="EMBL" id="KV425928">
    <property type="protein sequence ID" value="KZV97580.1"/>
    <property type="molecule type" value="Genomic_DNA"/>
</dbReference>
<dbReference type="InParanoid" id="A0A165LA22"/>
<proteinExistence type="predicted"/>
<dbReference type="OrthoDB" id="3357985at2759"/>
<gene>
    <name evidence="1" type="ORF">EXIGLDRAFT_703016</name>
</gene>
<reference evidence="1 2" key="1">
    <citation type="journal article" date="2016" name="Mol. Biol. Evol.">
        <title>Comparative Genomics of Early-Diverging Mushroom-Forming Fungi Provides Insights into the Origins of Lignocellulose Decay Capabilities.</title>
        <authorList>
            <person name="Nagy L.G."/>
            <person name="Riley R."/>
            <person name="Tritt A."/>
            <person name="Adam C."/>
            <person name="Daum C."/>
            <person name="Floudas D."/>
            <person name="Sun H."/>
            <person name="Yadav J.S."/>
            <person name="Pangilinan J."/>
            <person name="Larsson K.H."/>
            <person name="Matsuura K."/>
            <person name="Barry K."/>
            <person name="Labutti K."/>
            <person name="Kuo R."/>
            <person name="Ohm R.A."/>
            <person name="Bhattacharya S.S."/>
            <person name="Shirouzu T."/>
            <person name="Yoshinaga Y."/>
            <person name="Martin F.M."/>
            <person name="Grigoriev I.V."/>
            <person name="Hibbett D.S."/>
        </authorList>
    </citation>
    <scope>NUCLEOTIDE SEQUENCE [LARGE SCALE GENOMIC DNA]</scope>
    <source>
        <strain evidence="1 2">HHB12029</strain>
    </source>
</reference>